<dbReference type="Proteomes" id="UP000887540">
    <property type="component" value="Unplaced"/>
</dbReference>
<dbReference type="AlphaFoldDB" id="A0A914C6U6"/>
<evidence type="ECO:0000313" key="2">
    <source>
        <dbReference type="Proteomes" id="UP000887540"/>
    </source>
</evidence>
<name>A0A914C6U6_9BILA</name>
<feature type="chain" id="PRO_5037295081" evidence="1">
    <location>
        <begin position="19"/>
        <end position="211"/>
    </location>
</feature>
<reference evidence="3" key="1">
    <citation type="submission" date="2022-11" db="UniProtKB">
        <authorList>
            <consortium name="WormBaseParasite"/>
        </authorList>
    </citation>
    <scope>IDENTIFICATION</scope>
</reference>
<keyword evidence="1" id="KW-0732">Signal</keyword>
<keyword evidence="2" id="KW-1185">Reference proteome</keyword>
<accession>A0A914C6U6</accession>
<organism evidence="2 3">
    <name type="scientific">Acrobeloides nanus</name>
    <dbReference type="NCBI Taxonomy" id="290746"/>
    <lineage>
        <taxon>Eukaryota</taxon>
        <taxon>Metazoa</taxon>
        <taxon>Ecdysozoa</taxon>
        <taxon>Nematoda</taxon>
        <taxon>Chromadorea</taxon>
        <taxon>Rhabditida</taxon>
        <taxon>Tylenchina</taxon>
        <taxon>Cephalobomorpha</taxon>
        <taxon>Cephaloboidea</taxon>
        <taxon>Cephalobidae</taxon>
        <taxon>Acrobeloides</taxon>
    </lineage>
</organism>
<feature type="signal peptide" evidence="1">
    <location>
        <begin position="1"/>
        <end position="18"/>
    </location>
</feature>
<evidence type="ECO:0000313" key="3">
    <source>
        <dbReference type="WBParaSite" id="ACRNAN_Path_425.g1611.t1"/>
    </source>
</evidence>
<sequence>MICSMAIILLVGLLGADATISYHNCTDLKQLCIDGEEICVPTLERDNGTRVVDLGYVRNYIYDRTSYSYACKECDAQGPALECPKLDEKRQAGYECCPDQFCSLKREKNLKHQALISYITRDISYDFWHYACRKCPAGQEIHECQEKRVKCCSSEFCSYDYINEINICQPKCEEGFHQCPDNKLGCCNSEKCAFDYGANHYVCQKKNKKPS</sequence>
<dbReference type="WBParaSite" id="ACRNAN_Path_425.g1611.t1">
    <property type="protein sequence ID" value="ACRNAN_Path_425.g1611.t1"/>
    <property type="gene ID" value="ACRNAN_Path_425.g1611"/>
</dbReference>
<proteinExistence type="predicted"/>
<evidence type="ECO:0000256" key="1">
    <source>
        <dbReference type="SAM" id="SignalP"/>
    </source>
</evidence>
<protein>
    <submittedName>
        <fullName evidence="3">Uncharacterized protein</fullName>
    </submittedName>
</protein>